<dbReference type="Gene3D" id="3.40.50.300">
    <property type="entry name" value="P-loop containing nucleotide triphosphate hydrolases"/>
    <property type="match status" value="1"/>
</dbReference>
<dbReference type="AlphaFoldDB" id="A0A1V6YMQ3"/>
<dbReference type="SUPFAM" id="SSF52540">
    <property type="entry name" value="P-loop containing nucleoside triphosphate hydrolases"/>
    <property type="match status" value="1"/>
</dbReference>
<evidence type="ECO:0000313" key="1">
    <source>
        <dbReference type="EMBL" id="OQE88653.1"/>
    </source>
</evidence>
<comment type="caution">
    <text evidence="1">The sequence shown here is derived from an EMBL/GenBank/DDBJ whole genome shotgun (WGS) entry which is preliminary data.</text>
</comment>
<evidence type="ECO:0000313" key="2">
    <source>
        <dbReference type="Proteomes" id="UP000191691"/>
    </source>
</evidence>
<dbReference type="Proteomes" id="UP000191691">
    <property type="component" value="Unassembled WGS sequence"/>
</dbReference>
<accession>A0A1V6YMQ3</accession>
<protein>
    <recommendedName>
        <fullName evidence="3">Helicase C-terminal domain-containing protein</fullName>
    </recommendedName>
</protein>
<gene>
    <name evidence="1" type="ORF">PENNAL_c0016G02803</name>
</gene>
<name>A0A1V6YMQ3_PENNA</name>
<proteinExistence type="predicted"/>
<evidence type="ECO:0008006" key="3">
    <source>
        <dbReference type="Google" id="ProtNLM"/>
    </source>
</evidence>
<sequence>MFNDAKSDLQVLVMTYDVGTVGLNLYMACDRVTLSSSGRSWEQESQVIGRCLRQFDALFQILIINLVREAGI</sequence>
<organism evidence="1 2">
    <name type="scientific">Penicillium nalgiovense</name>
    <dbReference type="NCBI Taxonomy" id="60175"/>
    <lineage>
        <taxon>Eukaryota</taxon>
        <taxon>Fungi</taxon>
        <taxon>Dikarya</taxon>
        <taxon>Ascomycota</taxon>
        <taxon>Pezizomycotina</taxon>
        <taxon>Eurotiomycetes</taxon>
        <taxon>Eurotiomycetidae</taxon>
        <taxon>Eurotiales</taxon>
        <taxon>Aspergillaceae</taxon>
        <taxon>Penicillium</taxon>
    </lineage>
</organism>
<dbReference type="STRING" id="60175.A0A1V6YMQ3"/>
<reference evidence="2" key="1">
    <citation type="journal article" date="2017" name="Nat. Microbiol.">
        <title>Global analysis of biosynthetic gene clusters reveals vast potential of secondary metabolite production in Penicillium species.</title>
        <authorList>
            <person name="Nielsen J.C."/>
            <person name="Grijseels S."/>
            <person name="Prigent S."/>
            <person name="Ji B."/>
            <person name="Dainat J."/>
            <person name="Nielsen K.F."/>
            <person name="Frisvad J.C."/>
            <person name="Workman M."/>
            <person name="Nielsen J."/>
        </authorList>
    </citation>
    <scope>NUCLEOTIDE SEQUENCE [LARGE SCALE GENOMIC DNA]</scope>
    <source>
        <strain evidence="2">IBT 13039</strain>
    </source>
</reference>
<keyword evidence="2" id="KW-1185">Reference proteome</keyword>
<dbReference type="InterPro" id="IPR027417">
    <property type="entry name" value="P-loop_NTPase"/>
</dbReference>
<dbReference type="EMBL" id="MOOB01000016">
    <property type="protein sequence ID" value="OQE88653.1"/>
    <property type="molecule type" value="Genomic_DNA"/>
</dbReference>